<dbReference type="GO" id="GO:0008484">
    <property type="term" value="F:sulfuric ester hydrolase activity"/>
    <property type="evidence" value="ECO:0000318"/>
    <property type="project" value="GO_Central"/>
</dbReference>
<dbReference type="GO" id="GO:0003943">
    <property type="term" value="F:N-acetylgalactosamine-4-sulfatase activity"/>
    <property type="evidence" value="ECO:0007669"/>
    <property type="project" value="UniProtKB-EC"/>
</dbReference>
<name>B7PZH6_IXOSC</name>
<evidence type="ECO:0000256" key="5">
    <source>
        <dbReference type="ARBA" id="ARBA00023180"/>
    </source>
</evidence>
<reference evidence="8" key="2">
    <citation type="submission" date="2020-05" db="UniProtKB">
        <authorList>
            <consortium name="EnsemblMetazoa"/>
        </authorList>
    </citation>
    <scope>IDENTIFICATION</scope>
    <source>
        <strain evidence="8">wikel</strain>
    </source>
</reference>
<dbReference type="PANTHER" id="PTHR10342:SF273">
    <property type="entry name" value="RE14504P"/>
    <property type="match status" value="1"/>
</dbReference>
<dbReference type="PaxDb" id="6945-B7PZH6"/>
<comment type="cofactor">
    <cofactor evidence="1">
        <name>Ca(2+)</name>
        <dbReference type="ChEBI" id="CHEBI:29108"/>
    </cofactor>
</comment>
<dbReference type="Pfam" id="PF00884">
    <property type="entry name" value="Sulfatase"/>
    <property type="match status" value="1"/>
</dbReference>
<reference evidence="7 9" key="1">
    <citation type="submission" date="2008-03" db="EMBL/GenBank/DDBJ databases">
        <title>Annotation of Ixodes scapularis.</title>
        <authorList>
            <consortium name="Ixodes scapularis Genome Project Consortium"/>
            <person name="Caler E."/>
            <person name="Hannick L.I."/>
            <person name="Bidwell S."/>
            <person name="Joardar V."/>
            <person name="Thiagarajan M."/>
            <person name="Amedeo P."/>
            <person name="Galinsky K.J."/>
            <person name="Schobel S."/>
            <person name="Inman J."/>
            <person name="Hostetler J."/>
            <person name="Miller J."/>
            <person name="Hammond M."/>
            <person name="Megy K."/>
            <person name="Lawson D."/>
            <person name="Kodira C."/>
            <person name="Sutton G."/>
            <person name="Meyer J."/>
            <person name="Hill C.A."/>
            <person name="Birren B."/>
            <person name="Nene V."/>
            <person name="Collins F."/>
            <person name="Alarcon-Chaidez F."/>
            <person name="Wikel S."/>
            <person name="Strausberg R."/>
        </authorList>
    </citation>
    <scope>NUCLEOTIDE SEQUENCE [LARGE SCALE GENOMIC DNA]</scope>
    <source>
        <strain evidence="9">Wikel</strain>
        <strain evidence="7">Wikel colony</strain>
    </source>
</reference>
<keyword evidence="3" id="KW-0479">Metal-binding</keyword>
<keyword evidence="4" id="KW-0106">Calcium</keyword>
<dbReference type="Proteomes" id="UP000001555">
    <property type="component" value="Unassembled WGS sequence"/>
</dbReference>
<dbReference type="EnsemblMetazoa" id="ISCW008696-RA">
    <property type="protein sequence ID" value="ISCW008696-PA"/>
    <property type="gene ID" value="ISCW008696"/>
</dbReference>
<dbReference type="InterPro" id="IPR047115">
    <property type="entry name" value="ARSB"/>
</dbReference>
<keyword evidence="7" id="KW-0378">Hydrolase</keyword>
<keyword evidence="5" id="KW-0325">Glycoprotein</keyword>
<gene>
    <name evidence="7" type="ORF">IscW_ISCW008696</name>
</gene>
<evidence type="ECO:0000256" key="1">
    <source>
        <dbReference type="ARBA" id="ARBA00001913"/>
    </source>
</evidence>
<dbReference type="Gene3D" id="3.40.720.10">
    <property type="entry name" value="Alkaline Phosphatase, subunit A"/>
    <property type="match status" value="1"/>
</dbReference>
<evidence type="ECO:0000256" key="3">
    <source>
        <dbReference type="ARBA" id="ARBA00022723"/>
    </source>
</evidence>
<dbReference type="InterPro" id="IPR000917">
    <property type="entry name" value="Sulfatase_N"/>
</dbReference>
<evidence type="ECO:0000256" key="4">
    <source>
        <dbReference type="ARBA" id="ARBA00022837"/>
    </source>
</evidence>
<evidence type="ECO:0000256" key="2">
    <source>
        <dbReference type="ARBA" id="ARBA00008779"/>
    </source>
</evidence>
<proteinExistence type="inferred from homology"/>
<dbReference type="VEuPathDB" id="VectorBase:ISCW008696"/>
<dbReference type="HOGENOM" id="CLU_1187557_0_0_1"/>
<keyword evidence="9" id="KW-1185">Reference proteome</keyword>
<dbReference type="PANTHER" id="PTHR10342">
    <property type="entry name" value="ARYLSULFATASE"/>
    <property type="match status" value="1"/>
</dbReference>
<sequence>NEPILILNILLQWHLGYYDSKYVPVNRGFDTFLGFYSPALDYYTQNFTFDNHTGHDFWNGDKIYWVDKEKKQYSTHYYTRKTVQLIQVHNKSTPLFLLLSHQAPHTSGGPTLLQVPKKGIRDFSYIQEENRTLFAGMVDALDQSVGSVVDALQKADMLTDTILVFCTDNGALPWGFKSNRGSNWPLRGTKFTLYEGGVRSTAFIWSPLVNNSKRVSSQLMHITDWLPTLYSAAG</sequence>
<dbReference type="AlphaFoldDB" id="B7PZH6"/>
<dbReference type="STRING" id="6945.B7PZH6"/>
<dbReference type="VEuPathDB" id="VectorBase:ISCI008696"/>
<protein>
    <submittedName>
        <fullName evidence="7 8">Arylsulfatase B, putative</fullName>
        <ecNumber evidence="7">3.1.6.12</ecNumber>
    </submittedName>
</protein>
<feature type="domain" description="Sulfatase N-terminal" evidence="6">
    <location>
        <begin position="12"/>
        <end position="234"/>
    </location>
</feature>
<evidence type="ECO:0000259" key="6">
    <source>
        <dbReference type="Pfam" id="PF00884"/>
    </source>
</evidence>
<evidence type="ECO:0000313" key="7">
    <source>
        <dbReference type="EMBL" id="EEC11998.1"/>
    </source>
</evidence>
<comment type="similarity">
    <text evidence="2">Belongs to the sulfatase family.</text>
</comment>
<feature type="non-terminal residue" evidence="7">
    <location>
        <position position="1"/>
    </location>
</feature>
<accession>B7PZH6</accession>
<feature type="non-terminal residue" evidence="7">
    <location>
        <position position="234"/>
    </location>
</feature>
<dbReference type="EMBL" id="DS825927">
    <property type="protein sequence ID" value="EEC11998.1"/>
    <property type="molecule type" value="Genomic_DNA"/>
</dbReference>
<organism>
    <name type="scientific">Ixodes scapularis</name>
    <name type="common">Black-legged tick</name>
    <name type="synonym">Deer tick</name>
    <dbReference type="NCBI Taxonomy" id="6945"/>
    <lineage>
        <taxon>Eukaryota</taxon>
        <taxon>Metazoa</taxon>
        <taxon>Ecdysozoa</taxon>
        <taxon>Arthropoda</taxon>
        <taxon>Chelicerata</taxon>
        <taxon>Arachnida</taxon>
        <taxon>Acari</taxon>
        <taxon>Parasitiformes</taxon>
        <taxon>Ixodida</taxon>
        <taxon>Ixodoidea</taxon>
        <taxon>Ixodidae</taxon>
        <taxon>Ixodinae</taxon>
        <taxon>Ixodes</taxon>
    </lineage>
</organism>
<dbReference type="SUPFAM" id="SSF53649">
    <property type="entry name" value="Alkaline phosphatase-like"/>
    <property type="match status" value="1"/>
</dbReference>
<dbReference type="GO" id="GO:0046872">
    <property type="term" value="F:metal ion binding"/>
    <property type="evidence" value="ECO:0007669"/>
    <property type="project" value="UniProtKB-KW"/>
</dbReference>
<dbReference type="InterPro" id="IPR017850">
    <property type="entry name" value="Alkaline_phosphatase_core_sf"/>
</dbReference>
<dbReference type="EC" id="3.1.6.12" evidence="7"/>
<evidence type="ECO:0000313" key="8">
    <source>
        <dbReference type="EnsemblMetazoa" id="ISCW008696-PA"/>
    </source>
</evidence>
<evidence type="ECO:0000313" key="9">
    <source>
        <dbReference type="Proteomes" id="UP000001555"/>
    </source>
</evidence>
<dbReference type="EMBL" id="ABJB010170442">
    <property type="status" value="NOT_ANNOTATED_CDS"/>
    <property type="molecule type" value="Genomic_DNA"/>
</dbReference>